<keyword evidence="8" id="KW-0418">Kinase</keyword>
<accession>B5EGQ9</accession>
<feature type="coiled-coil region" evidence="5">
    <location>
        <begin position="151"/>
        <end position="217"/>
    </location>
</feature>
<evidence type="ECO:0000256" key="3">
    <source>
        <dbReference type="ARBA" id="ARBA00022553"/>
    </source>
</evidence>
<dbReference type="SMART" id="SM00387">
    <property type="entry name" value="HATPase_c"/>
    <property type="match status" value="1"/>
</dbReference>
<gene>
    <name evidence="8" type="ordered locus">Gbem_2534</name>
</gene>
<feature type="domain" description="Response regulatory" evidence="7">
    <location>
        <begin position="2"/>
        <end position="120"/>
    </location>
</feature>
<dbReference type="InterPro" id="IPR036890">
    <property type="entry name" value="HATPase_C_sf"/>
</dbReference>
<evidence type="ECO:0000313" key="9">
    <source>
        <dbReference type="Proteomes" id="UP000008825"/>
    </source>
</evidence>
<dbReference type="HOGENOM" id="CLU_000445_133_3_7"/>
<keyword evidence="3 4" id="KW-0597">Phosphoprotein</keyword>
<dbReference type="PROSITE" id="PS50109">
    <property type="entry name" value="HIS_KIN"/>
    <property type="match status" value="1"/>
</dbReference>
<dbReference type="RefSeq" id="WP_012530964.1">
    <property type="nucleotide sequence ID" value="NC_011146.1"/>
</dbReference>
<name>B5EGQ9_CITBB</name>
<sequence>MKLLVVDDNSNDRKLLRLTLEHHGFETIWEASNGEEAYETAQINKPDLIISDALMPRMDGFQFLRLIKMEPELKDIPFIFYSAVYTGYKEEELALSLGAETFIVKPKEPEELWNLIAAVLEKLSAGKKASQYVEPVEEEKHFLKKYDEIVTAKLEEKVGELQDALTRLKEAEAVLLKTNEELEKRVAGRTRELEINRSELAAQNVELSKTYHDLETQTAERIRAMEELREKDQMLTQQSRVAAMGEMLSNIAHHWRQPLNVVALKLQELEMVKELDHEFLDANVGEALKIIFQLSKTIDDFRVFSAPDTQKSLFNVEQIIAKAVSFIEESFKEQQIAIDVSSTGQPQVDGYSNEFGQVILNILLNARDTIFERRTLNARVAVRSWTENGRVVVTITDTAGGIEEGIIGKIFDPFFTTKAQGKGSGVGLFMSKTIIETKMGGRLTARNVNDGAEFRIEI</sequence>
<dbReference type="SUPFAM" id="SSF55874">
    <property type="entry name" value="ATPase domain of HSP90 chaperone/DNA topoisomerase II/histidine kinase"/>
    <property type="match status" value="1"/>
</dbReference>
<dbReference type="PROSITE" id="PS50110">
    <property type="entry name" value="RESPONSE_REGULATORY"/>
    <property type="match status" value="1"/>
</dbReference>
<dbReference type="EMBL" id="CP001124">
    <property type="protein sequence ID" value="ACH39542.1"/>
    <property type="molecule type" value="Genomic_DNA"/>
</dbReference>
<dbReference type="InterPro" id="IPR001789">
    <property type="entry name" value="Sig_transdc_resp-reg_receiver"/>
</dbReference>
<dbReference type="eggNOG" id="COG2197">
    <property type="taxonomic scope" value="Bacteria"/>
</dbReference>
<dbReference type="Gene3D" id="3.40.50.2300">
    <property type="match status" value="1"/>
</dbReference>
<dbReference type="SMART" id="SM00388">
    <property type="entry name" value="HisKA"/>
    <property type="match status" value="1"/>
</dbReference>
<dbReference type="InterPro" id="IPR004358">
    <property type="entry name" value="Sig_transdc_His_kin-like_C"/>
</dbReference>
<dbReference type="eggNOG" id="COG4191">
    <property type="taxonomic scope" value="Bacteria"/>
</dbReference>
<evidence type="ECO:0000256" key="2">
    <source>
        <dbReference type="ARBA" id="ARBA00012438"/>
    </source>
</evidence>
<evidence type="ECO:0000259" key="6">
    <source>
        <dbReference type="PROSITE" id="PS50109"/>
    </source>
</evidence>
<dbReference type="OrthoDB" id="5397184at2"/>
<comment type="catalytic activity">
    <reaction evidence="1">
        <text>ATP + protein L-histidine = ADP + protein N-phospho-L-histidine.</text>
        <dbReference type="EC" id="2.7.13.3"/>
    </reaction>
</comment>
<dbReference type="SMART" id="SM00448">
    <property type="entry name" value="REC"/>
    <property type="match status" value="1"/>
</dbReference>
<evidence type="ECO:0000313" key="8">
    <source>
        <dbReference type="EMBL" id="ACH39542.1"/>
    </source>
</evidence>
<dbReference type="Pfam" id="PF02518">
    <property type="entry name" value="HATPase_c"/>
    <property type="match status" value="1"/>
</dbReference>
<organism evidence="8 9">
    <name type="scientific">Citrifermentans bemidjiense (strain ATCC BAA-1014 / DSM 16622 / JCM 12645 / Bem)</name>
    <name type="common">Geobacter bemidjiensis</name>
    <dbReference type="NCBI Taxonomy" id="404380"/>
    <lineage>
        <taxon>Bacteria</taxon>
        <taxon>Pseudomonadati</taxon>
        <taxon>Thermodesulfobacteriota</taxon>
        <taxon>Desulfuromonadia</taxon>
        <taxon>Geobacterales</taxon>
        <taxon>Geobacteraceae</taxon>
        <taxon>Citrifermentans</taxon>
    </lineage>
</organism>
<reference evidence="8 9" key="2">
    <citation type="journal article" date="2010" name="BMC Genomics">
        <title>The genome of Geobacter bemidjiensis, exemplar for the subsurface clade of Geobacter species that predominate in Fe(III)-reducing subsurface environments.</title>
        <authorList>
            <person name="Aklujkar M."/>
            <person name="Young N.D."/>
            <person name="Holmes D."/>
            <person name="Chavan M."/>
            <person name="Risso C."/>
            <person name="Kiss H.E."/>
            <person name="Han C.S."/>
            <person name="Land M.L."/>
            <person name="Lovley D.R."/>
        </authorList>
    </citation>
    <scope>NUCLEOTIDE SEQUENCE [LARGE SCALE GENOMIC DNA]</scope>
    <source>
        <strain evidence="9">ATCC BAA-1014 / DSM 16622 / JCM 12645 / Bem</strain>
    </source>
</reference>
<keyword evidence="9" id="KW-1185">Reference proteome</keyword>
<feature type="modified residue" description="4-aspartylphosphate" evidence="4">
    <location>
        <position position="52"/>
    </location>
</feature>
<dbReference type="KEGG" id="gbm:Gbem_2534"/>
<dbReference type="PRINTS" id="PR00344">
    <property type="entry name" value="BCTRLSENSOR"/>
</dbReference>
<keyword evidence="5" id="KW-0175">Coiled coil</keyword>
<protein>
    <recommendedName>
        <fullName evidence="2">histidine kinase</fullName>
        <ecNumber evidence="2">2.7.13.3</ecNumber>
    </recommendedName>
</protein>
<dbReference type="STRING" id="404380.Gbem_2534"/>
<dbReference type="GO" id="GO:0000155">
    <property type="term" value="F:phosphorelay sensor kinase activity"/>
    <property type="evidence" value="ECO:0007669"/>
    <property type="project" value="InterPro"/>
</dbReference>
<evidence type="ECO:0000256" key="1">
    <source>
        <dbReference type="ARBA" id="ARBA00000085"/>
    </source>
</evidence>
<dbReference type="Proteomes" id="UP000008825">
    <property type="component" value="Chromosome"/>
</dbReference>
<dbReference type="Gene3D" id="3.30.565.10">
    <property type="entry name" value="Histidine kinase-like ATPase, C-terminal domain"/>
    <property type="match status" value="1"/>
</dbReference>
<keyword evidence="8" id="KW-0808">Transferase</keyword>
<dbReference type="PANTHER" id="PTHR43547:SF2">
    <property type="entry name" value="HYBRID SIGNAL TRANSDUCTION HISTIDINE KINASE C"/>
    <property type="match status" value="1"/>
</dbReference>
<dbReference type="EC" id="2.7.13.3" evidence="2"/>
<dbReference type="SUPFAM" id="SSF52172">
    <property type="entry name" value="CheY-like"/>
    <property type="match status" value="1"/>
</dbReference>
<dbReference type="Gene3D" id="1.10.287.130">
    <property type="match status" value="1"/>
</dbReference>
<reference evidence="8 9" key="1">
    <citation type="submission" date="2008-07" db="EMBL/GenBank/DDBJ databases">
        <title>Complete sequence of Geobacter bemidjiensis BEM.</title>
        <authorList>
            <consortium name="US DOE Joint Genome Institute"/>
            <person name="Lucas S."/>
            <person name="Copeland A."/>
            <person name="Lapidus A."/>
            <person name="Glavina del Rio T."/>
            <person name="Dalin E."/>
            <person name="Tice H."/>
            <person name="Bruce D."/>
            <person name="Goodwin L."/>
            <person name="Pitluck S."/>
            <person name="Kiss H."/>
            <person name="Brettin T."/>
            <person name="Detter J.C."/>
            <person name="Han C."/>
            <person name="Kuske C.R."/>
            <person name="Schmutz J."/>
            <person name="Larimer F."/>
            <person name="Land M."/>
            <person name="Hauser L."/>
            <person name="Kyrpides N."/>
            <person name="Lykidis A."/>
            <person name="Lovley D."/>
            <person name="Richardson P."/>
        </authorList>
    </citation>
    <scope>NUCLEOTIDE SEQUENCE [LARGE SCALE GENOMIC DNA]</scope>
    <source>
        <strain evidence="9">ATCC BAA-1014 / DSM 16622 / JCM 12645 / Bem</strain>
    </source>
</reference>
<dbReference type="PANTHER" id="PTHR43547">
    <property type="entry name" value="TWO-COMPONENT HISTIDINE KINASE"/>
    <property type="match status" value="1"/>
</dbReference>
<dbReference type="InterPro" id="IPR036097">
    <property type="entry name" value="HisK_dim/P_sf"/>
</dbReference>
<proteinExistence type="predicted"/>
<dbReference type="CDD" id="cd00082">
    <property type="entry name" value="HisKA"/>
    <property type="match status" value="1"/>
</dbReference>
<dbReference type="Pfam" id="PF00072">
    <property type="entry name" value="Response_reg"/>
    <property type="match status" value="1"/>
</dbReference>
<evidence type="ECO:0000256" key="5">
    <source>
        <dbReference type="SAM" id="Coils"/>
    </source>
</evidence>
<dbReference type="SUPFAM" id="SSF47384">
    <property type="entry name" value="Homodimeric domain of signal transducing histidine kinase"/>
    <property type="match status" value="1"/>
</dbReference>
<dbReference type="InterPro" id="IPR005467">
    <property type="entry name" value="His_kinase_dom"/>
</dbReference>
<dbReference type="InterPro" id="IPR011006">
    <property type="entry name" value="CheY-like_superfamily"/>
</dbReference>
<evidence type="ECO:0000259" key="7">
    <source>
        <dbReference type="PROSITE" id="PS50110"/>
    </source>
</evidence>
<dbReference type="AlphaFoldDB" id="B5EGQ9"/>
<feature type="domain" description="Histidine kinase" evidence="6">
    <location>
        <begin position="250"/>
        <end position="458"/>
    </location>
</feature>
<dbReference type="InterPro" id="IPR003661">
    <property type="entry name" value="HisK_dim/P_dom"/>
</dbReference>
<dbReference type="InterPro" id="IPR003594">
    <property type="entry name" value="HATPase_dom"/>
</dbReference>
<evidence type="ECO:0000256" key="4">
    <source>
        <dbReference type="PROSITE-ProRule" id="PRU00169"/>
    </source>
</evidence>